<dbReference type="EMBL" id="JBCGBO010000005">
    <property type="protein sequence ID" value="KAK9199714.1"/>
    <property type="molecule type" value="Genomic_DNA"/>
</dbReference>
<accession>A0AAP0QM04</accession>
<keyword evidence="1" id="KW-1133">Transmembrane helix</keyword>
<proteinExistence type="predicted"/>
<dbReference type="AlphaFoldDB" id="A0AAP0QM04"/>
<evidence type="ECO:0000313" key="2">
    <source>
        <dbReference type="EMBL" id="KAK9199714.1"/>
    </source>
</evidence>
<protein>
    <submittedName>
        <fullName evidence="2">Uncharacterized protein</fullName>
    </submittedName>
</protein>
<keyword evidence="1" id="KW-0472">Membrane</keyword>
<comment type="caution">
    <text evidence="2">The sequence shown here is derived from an EMBL/GenBank/DDBJ whole genome shotgun (WGS) entry which is preliminary data.</text>
</comment>
<dbReference type="Proteomes" id="UP001428341">
    <property type="component" value="Unassembled WGS sequence"/>
</dbReference>
<sequence>MEMFVRGVELQAEMGDEKFSFAGQVEENDTVDGQNNYGRATALIIGCIVIMSSLLIKLLWQSTALAARPSIWTSEHKTIVSSFRYQFGA</sequence>
<keyword evidence="3" id="KW-1185">Reference proteome</keyword>
<gene>
    <name evidence="2" type="ORF">WN944_014906</name>
</gene>
<name>A0AAP0QM04_9ROSI</name>
<evidence type="ECO:0000313" key="3">
    <source>
        <dbReference type="Proteomes" id="UP001428341"/>
    </source>
</evidence>
<organism evidence="2 3">
    <name type="scientific">Citrus x changshan-huyou</name>
    <dbReference type="NCBI Taxonomy" id="2935761"/>
    <lineage>
        <taxon>Eukaryota</taxon>
        <taxon>Viridiplantae</taxon>
        <taxon>Streptophyta</taxon>
        <taxon>Embryophyta</taxon>
        <taxon>Tracheophyta</taxon>
        <taxon>Spermatophyta</taxon>
        <taxon>Magnoliopsida</taxon>
        <taxon>eudicotyledons</taxon>
        <taxon>Gunneridae</taxon>
        <taxon>Pentapetalae</taxon>
        <taxon>rosids</taxon>
        <taxon>malvids</taxon>
        <taxon>Sapindales</taxon>
        <taxon>Rutaceae</taxon>
        <taxon>Aurantioideae</taxon>
        <taxon>Citrus</taxon>
    </lineage>
</organism>
<feature type="transmembrane region" description="Helical" evidence="1">
    <location>
        <begin position="40"/>
        <end position="60"/>
    </location>
</feature>
<keyword evidence="1" id="KW-0812">Transmembrane</keyword>
<reference evidence="2 3" key="1">
    <citation type="submission" date="2024-05" db="EMBL/GenBank/DDBJ databases">
        <title>Haplotype-resolved chromosome-level genome assembly of Huyou (Citrus changshanensis).</title>
        <authorList>
            <person name="Miao C."/>
            <person name="Chen W."/>
            <person name="Wu Y."/>
            <person name="Wang L."/>
            <person name="Zhao S."/>
            <person name="Grierson D."/>
            <person name="Xu C."/>
            <person name="Chen K."/>
        </authorList>
    </citation>
    <scope>NUCLEOTIDE SEQUENCE [LARGE SCALE GENOMIC DNA]</scope>
    <source>
        <strain evidence="2">01-14</strain>
        <tissue evidence="2">Leaf</tissue>
    </source>
</reference>
<evidence type="ECO:0000256" key="1">
    <source>
        <dbReference type="SAM" id="Phobius"/>
    </source>
</evidence>